<dbReference type="RefSeq" id="WP_273690167.1">
    <property type="nucleotide sequence ID" value="NZ_CP117411.1"/>
</dbReference>
<gene>
    <name evidence="1" type="ORF">PQ455_06220</name>
</gene>
<keyword evidence="2" id="KW-1185">Reference proteome</keyword>
<evidence type="ECO:0000313" key="2">
    <source>
        <dbReference type="Proteomes" id="UP001220395"/>
    </source>
</evidence>
<dbReference type="InterPro" id="IPR007709">
    <property type="entry name" value="N-FG_amidohydro"/>
</dbReference>
<name>A0ABY7TNK3_9SPHN</name>
<reference evidence="1 2" key="1">
    <citation type="submission" date="2023-02" db="EMBL/GenBank/DDBJ databases">
        <title>Genome sequence of Sphingomonas naphthae.</title>
        <authorList>
            <person name="Kim S."/>
            <person name="Heo J."/>
            <person name="Kwon S.-W."/>
        </authorList>
    </citation>
    <scope>NUCLEOTIDE SEQUENCE [LARGE SCALE GENOMIC DNA]</scope>
    <source>
        <strain evidence="1 2">KACC 18716</strain>
    </source>
</reference>
<protein>
    <submittedName>
        <fullName evidence="1">N-formylglutamate amidohydrolase</fullName>
    </submittedName>
</protein>
<accession>A0ABY7TNK3</accession>
<dbReference type="SUPFAM" id="SSF53187">
    <property type="entry name" value="Zn-dependent exopeptidases"/>
    <property type="match status" value="1"/>
</dbReference>
<dbReference type="EMBL" id="CP117411">
    <property type="protein sequence ID" value="WCT74812.1"/>
    <property type="molecule type" value="Genomic_DNA"/>
</dbReference>
<dbReference type="Pfam" id="PF05013">
    <property type="entry name" value="FGase"/>
    <property type="match status" value="1"/>
</dbReference>
<proteinExistence type="predicted"/>
<evidence type="ECO:0000313" key="1">
    <source>
        <dbReference type="EMBL" id="WCT74812.1"/>
    </source>
</evidence>
<organism evidence="1 2">
    <name type="scientific">Sphingomonas naphthae</name>
    <dbReference type="NCBI Taxonomy" id="1813468"/>
    <lineage>
        <taxon>Bacteria</taxon>
        <taxon>Pseudomonadati</taxon>
        <taxon>Pseudomonadota</taxon>
        <taxon>Alphaproteobacteria</taxon>
        <taxon>Sphingomonadales</taxon>
        <taxon>Sphingomonadaceae</taxon>
        <taxon>Sphingomonas</taxon>
    </lineage>
</organism>
<sequence>MIPWTELPGNDTTGILLIADHASAIVPEGVDLGVPPELMHEHVAIDIGVADVARALGYPAILGGVSRLVIDLNREADSPGLVPTESDGHTIPGNIDADVADRITRWWRPYHDHLAARIAAMRPALIVSLHSFTPGLRSRPGEKRPWQVGVLYNQDERAPRIAIPLLRAAGIVTGDNEPYSGKILNATMNRHAEGNGIPYLGFEVRQDLIGESEGVAQWAARLRPVIEATRVGLSG</sequence>
<dbReference type="PIRSF" id="PIRSF029730">
    <property type="entry name" value="UCP029730"/>
    <property type="match status" value="1"/>
</dbReference>
<dbReference type="Gene3D" id="3.40.630.40">
    <property type="entry name" value="Zn-dependent exopeptidases"/>
    <property type="match status" value="1"/>
</dbReference>
<dbReference type="Proteomes" id="UP001220395">
    <property type="component" value="Chromosome"/>
</dbReference>
<dbReference type="InterPro" id="IPR011227">
    <property type="entry name" value="UCP029730"/>
</dbReference>